<dbReference type="Proteomes" id="UP001224997">
    <property type="component" value="Unassembled WGS sequence"/>
</dbReference>
<name>A0ABT9JGQ5_9RHOB</name>
<keyword evidence="2" id="KW-1185">Reference proteome</keyword>
<sequence>MPVKASVSLTDRQGALARSLVAEGKYSSLSAAVQRAPDLMRDETEAREADTAALRSLLVQRRAGAFPGAAEARQRTDAMLARKRAALGLEG</sequence>
<proteinExistence type="predicted"/>
<evidence type="ECO:0000313" key="1">
    <source>
        <dbReference type="EMBL" id="MDP5308966.1"/>
    </source>
</evidence>
<dbReference type="EMBL" id="JAVAMQ010000027">
    <property type="protein sequence ID" value="MDP5308966.1"/>
    <property type="molecule type" value="Genomic_DNA"/>
</dbReference>
<dbReference type="RefSeq" id="WP_305964798.1">
    <property type="nucleotide sequence ID" value="NZ_JAVAMQ010000027.1"/>
</dbReference>
<accession>A0ABT9JGQ5</accession>
<organism evidence="1 2">
    <name type="scientific">Paracoccus spongiarum</name>
    <dbReference type="NCBI Taxonomy" id="3064387"/>
    <lineage>
        <taxon>Bacteria</taxon>
        <taxon>Pseudomonadati</taxon>
        <taxon>Pseudomonadota</taxon>
        <taxon>Alphaproteobacteria</taxon>
        <taxon>Rhodobacterales</taxon>
        <taxon>Paracoccaceae</taxon>
        <taxon>Paracoccus</taxon>
    </lineage>
</organism>
<protein>
    <submittedName>
        <fullName evidence="1">Type II toxin-antitoxin system ParD family antitoxin</fullName>
    </submittedName>
</protein>
<reference evidence="1 2" key="1">
    <citation type="submission" date="2023-08" db="EMBL/GenBank/DDBJ databases">
        <authorList>
            <person name="Park J.-S."/>
        </authorList>
    </citation>
    <scope>NUCLEOTIDE SEQUENCE [LARGE SCALE GENOMIC DNA]</scope>
    <source>
        <strain evidence="1 2">2205BS29-5</strain>
    </source>
</reference>
<comment type="caution">
    <text evidence="1">The sequence shown here is derived from an EMBL/GenBank/DDBJ whole genome shotgun (WGS) entry which is preliminary data.</text>
</comment>
<gene>
    <name evidence="1" type="ORF">Q5Y72_17950</name>
</gene>
<evidence type="ECO:0000313" key="2">
    <source>
        <dbReference type="Proteomes" id="UP001224997"/>
    </source>
</evidence>